<protein>
    <submittedName>
        <fullName evidence="2">Glyoxalase</fullName>
    </submittedName>
</protein>
<dbReference type="Pfam" id="PF00903">
    <property type="entry name" value="Glyoxalase"/>
    <property type="match status" value="1"/>
</dbReference>
<sequence length="127" mass="14164">MSYAILGIDHVQLAAPEGCEQVAREFFADLLGWKEIAKPESLKSRGGVWFACGTHQLHVGVQKDFMPAAKAHPAFAVMHLAALREHLVAHNLTVVDDAVRADEGIQRFYLHDPFGNRLEFLEYGQHS</sequence>
<feature type="domain" description="VOC" evidence="1">
    <location>
        <begin position="7"/>
        <end position="123"/>
    </location>
</feature>
<dbReference type="RefSeq" id="WP_189014062.1">
    <property type="nucleotide sequence ID" value="NZ_BMHE01000020.1"/>
</dbReference>
<dbReference type="InterPro" id="IPR029068">
    <property type="entry name" value="Glyas_Bleomycin-R_OHBP_Dase"/>
</dbReference>
<dbReference type="PANTHER" id="PTHR39175">
    <property type="entry name" value="FAMILY PROTEIN, PUTATIVE (AFU_ORTHOLOGUE AFUA_3G15060)-RELATED"/>
    <property type="match status" value="1"/>
</dbReference>
<name>A0ABQ1EVP7_9BACL</name>
<accession>A0ABQ1EVP7</accession>
<dbReference type="Proteomes" id="UP000615455">
    <property type="component" value="Unassembled WGS sequence"/>
</dbReference>
<proteinExistence type="predicted"/>
<evidence type="ECO:0000259" key="1">
    <source>
        <dbReference type="PROSITE" id="PS51819"/>
    </source>
</evidence>
<organism evidence="2 3">
    <name type="scientific">Paenibacillus marchantiophytorum</name>
    <dbReference type="NCBI Taxonomy" id="1619310"/>
    <lineage>
        <taxon>Bacteria</taxon>
        <taxon>Bacillati</taxon>
        <taxon>Bacillota</taxon>
        <taxon>Bacilli</taxon>
        <taxon>Bacillales</taxon>
        <taxon>Paenibacillaceae</taxon>
        <taxon>Paenibacillus</taxon>
    </lineage>
</organism>
<dbReference type="PANTHER" id="PTHR39175:SF1">
    <property type="entry name" value="FAMILY PROTEIN, PUTATIVE (AFU_ORTHOLOGUE AFUA_3G15060)-RELATED"/>
    <property type="match status" value="1"/>
</dbReference>
<keyword evidence="3" id="KW-1185">Reference proteome</keyword>
<evidence type="ECO:0000313" key="3">
    <source>
        <dbReference type="Proteomes" id="UP000615455"/>
    </source>
</evidence>
<gene>
    <name evidence="2" type="ORF">GCM10008018_38660</name>
</gene>
<comment type="caution">
    <text evidence="2">The sequence shown here is derived from an EMBL/GenBank/DDBJ whole genome shotgun (WGS) entry which is preliminary data.</text>
</comment>
<dbReference type="PROSITE" id="PS51819">
    <property type="entry name" value="VOC"/>
    <property type="match status" value="1"/>
</dbReference>
<dbReference type="SUPFAM" id="SSF54593">
    <property type="entry name" value="Glyoxalase/Bleomycin resistance protein/Dihydroxybiphenyl dioxygenase"/>
    <property type="match status" value="1"/>
</dbReference>
<evidence type="ECO:0000313" key="2">
    <source>
        <dbReference type="EMBL" id="GFZ88822.1"/>
    </source>
</evidence>
<reference evidence="3" key="1">
    <citation type="journal article" date="2019" name="Int. J. Syst. Evol. Microbiol.">
        <title>The Global Catalogue of Microorganisms (GCM) 10K type strain sequencing project: providing services to taxonomists for standard genome sequencing and annotation.</title>
        <authorList>
            <consortium name="The Broad Institute Genomics Platform"/>
            <consortium name="The Broad Institute Genome Sequencing Center for Infectious Disease"/>
            <person name="Wu L."/>
            <person name="Ma J."/>
        </authorList>
    </citation>
    <scope>NUCLEOTIDE SEQUENCE [LARGE SCALE GENOMIC DNA]</scope>
    <source>
        <strain evidence="3">CGMCC 1.15043</strain>
    </source>
</reference>
<dbReference type="InterPro" id="IPR004360">
    <property type="entry name" value="Glyas_Fos-R_dOase_dom"/>
</dbReference>
<dbReference type="InterPro" id="IPR037523">
    <property type="entry name" value="VOC_core"/>
</dbReference>
<dbReference type="EMBL" id="BMHE01000020">
    <property type="protein sequence ID" value="GFZ88822.1"/>
    <property type="molecule type" value="Genomic_DNA"/>
</dbReference>
<dbReference type="Gene3D" id="3.10.180.10">
    <property type="entry name" value="2,3-Dihydroxybiphenyl 1,2-Dioxygenase, domain 1"/>
    <property type="match status" value="1"/>
</dbReference>